<keyword evidence="5" id="KW-1185">Reference proteome</keyword>
<dbReference type="GO" id="GO:0006508">
    <property type="term" value="P:proteolysis"/>
    <property type="evidence" value="ECO:0007669"/>
    <property type="project" value="UniProtKB-KW"/>
</dbReference>
<organism evidence="4 5">
    <name type="scientific">Tribonema minus</name>
    <dbReference type="NCBI Taxonomy" id="303371"/>
    <lineage>
        <taxon>Eukaryota</taxon>
        <taxon>Sar</taxon>
        <taxon>Stramenopiles</taxon>
        <taxon>Ochrophyta</taxon>
        <taxon>PX clade</taxon>
        <taxon>Xanthophyceae</taxon>
        <taxon>Tribonematales</taxon>
        <taxon>Tribonemataceae</taxon>
        <taxon>Tribonema</taxon>
    </lineage>
</organism>
<dbReference type="AlphaFoldDB" id="A0A835YX55"/>
<feature type="domain" description="Peptidase C1A papain C-terminal" evidence="3">
    <location>
        <begin position="43"/>
        <end position="290"/>
    </location>
</feature>
<evidence type="ECO:0000313" key="4">
    <source>
        <dbReference type="EMBL" id="KAG5183126.1"/>
    </source>
</evidence>
<dbReference type="Pfam" id="PF00112">
    <property type="entry name" value="Peptidase_C1"/>
    <property type="match status" value="1"/>
</dbReference>
<dbReference type="InterPro" id="IPR038765">
    <property type="entry name" value="Papain-like_cys_pep_sf"/>
</dbReference>
<evidence type="ECO:0000256" key="2">
    <source>
        <dbReference type="ARBA" id="ARBA00023145"/>
    </source>
</evidence>
<dbReference type="SMART" id="SM00645">
    <property type="entry name" value="Pept_C1"/>
    <property type="match status" value="1"/>
</dbReference>
<dbReference type="PANTHER" id="PTHR12411">
    <property type="entry name" value="CYSTEINE PROTEASE FAMILY C1-RELATED"/>
    <property type="match status" value="1"/>
</dbReference>
<evidence type="ECO:0000259" key="3">
    <source>
        <dbReference type="SMART" id="SM00645"/>
    </source>
</evidence>
<proteinExistence type="inferred from homology"/>
<keyword evidence="4" id="KW-0378">Hydrolase</keyword>
<dbReference type="InterPro" id="IPR013128">
    <property type="entry name" value="Peptidase_C1A"/>
</dbReference>
<protein>
    <submittedName>
        <fullName evidence="4">Putative cysteine protease</fullName>
    </submittedName>
</protein>
<reference evidence="4" key="1">
    <citation type="submission" date="2021-02" db="EMBL/GenBank/DDBJ databases">
        <title>First Annotated Genome of the Yellow-green Alga Tribonema minus.</title>
        <authorList>
            <person name="Mahan K.M."/>
        </authorList>
    </citation>
    <scope>NUCLEOTIDE SEQUENCE</scope>
    <source>
        <strain evidence="4">UTEX B ZZ1240</strain>
    </source>
</reference>
<accession>A0A835YX55</accession>
<dbReference type="OrthoDB" id="311597at2759"/>
<dbReference type="Gene3D" id="3.90.70.10">
    <property type="entry name" value="Cysteine proteinases"/>
    <property type="match status" value="1"/>
</dbReference>
<gene>
    <name evidence="4" type="ORF">JKP88DRAFT_273104</name>
</gene>
<dbReference type="Proteomes" id="UP000664859">
    <property type="component" value="Unassembled WGS sequence"/>
</dbReference>
<sequence length="344" mass="37852">MPLPVDDDDAGAVVLALTCAVLLAFAYRSASFATPVADDGAPLPSYLKYKEKFLMPVRDQRCCAACWSFSVADMMADTLNAQTAGAFGKRPLSAQYLLSCSSAHRGCEVGGSPEDVYDLPQLTDAGCPLDADLPYEGKETPCRPLPPDVLRVRTVPNTAVSLCDDPDRALPGTRAATIRRNVRNMKRALLQYGPIVGTLRVTGDLYAYRGDGIFRGDPASKFYGYHAVEIVGWCDENVNWAEPGFDGAYWIVRSSWGFDWGVPKGMRYGWAYVTMGENCADIESRASVCRVEFPMALEEVRRRTPTSAARYESYEHYVDDPERENFIGGLKTALGANSKAFRRT</sequence>
<dbReference type="EMBL" id="JAFCMP010000223">
    <property type="protein sequence ID" value="KAG5183126.1"/>
    <property type="molecule type" value="Genomic_DNA"/>
</dbReference>
<comment type="similarity">
    <text evidence="1">Belongs to the peptidase C1 family.</text>
</comment>
<name>A0A835YX55_9STRA</name>
<dbReference type="SUPFAM" id="SSF54001">
    <property type="entry name" value="Cysteine proteinases"/>
    <property type="match status" value="1"/>
</dbReference>
<dbReference type="GO" id="GO:0008234">
    <property type="term" value="F:cysteine-type peptidase activity"/>
    <property type="evidence" value="ECO:0007669"/>
    <property type="project" value="InterPro"/>
</dbReference>
<keyword evidence="2" id="KW-0865">Zymogen</keyword>
<dbReference type="InterPro" id="IPR000668">
    <property type="entry name" value="Peptidase_C1A_C"/>
</dbReference>
<keyword evidence="4" id="KW-0645">Protease</keyword>
<evidence type="ECO:0000313" key="5">
    <source>
        <dbReference type="Proteomes" id="UP000664859"/>
    </source>
</evidence>
<evidence type="ECO:0000256" key="1">
    <source>
        <dbReference type="ARBA" id="ARBA00008455"/>
    </source>
</evidence>
<comment type="caution">
    <text evidence="4">The sequence shown here is derived from an EMBL/GenBank/DDBJ whole genome shotgun (WGS) entry which is preliminary data.</text>
</comment>